<dbReference type="AlphaFoldDB" id="A0AAX6MJM0"/>
<evidence type="ECO:0000256" key="3">
    <source>
        <dbReference type="ARBA" id="ARBA00022989"/>
    </source>
</evidence>
<dbReference type="InterPro" id="IPR004712">
    <property type="entry name" value="Na+/H+_antiporter_fungi"/>
</dbReference>
<reference evidence="8 9" key="1">
    <citation type="journal article" date="2024" name="Front Chem Biol">
        <title>Unveiling the potential of Daldinia eschscholtzii MFLUCC 19-0629 through bioactivity and bioinformatics studies for enhanced sustainable agriculture production.</title>
        <authorList>
            <person name="Brooks S."/>
            <person name="Weaver J.A."/>
            <person name="Klomchit A."/>
            <person name="Alharthi S.A."/>
            <person name="Onlamun T."/>
            <person name="Nurani R."/>
            <person name="Vong T.K."/>
            <person name="Alberti F."/>
            <person name="Greco C."/>
        </authorList>
    </citation>
    <scope>NUCLEOTIDE SEQUENCE [LARGE SCALE GENOMIC DNA]</scope>
    <source>
        <strain evidence="8">MFLUCC 19-0629</strain>
    </source>
</reference>
<evidence type="ECO:0000256" key="6">
    <source>
        <dbReference type="SAM" id="Phobius"/>
    </source>
</evidence>
<dbReference type="GO" id="GO:0015385">
    <property type="term" value="F:sodium:proton antiporter activity"/>
    <property type="evidence" value="ECO:0007669"/>
    <property type="project" value="InterPro"/>
</dbReference>
<evidence type="ECO:0000256" key="4">
    <source>
        <dbReference type="ARBA" id="ARBA00023136"/>
    </source>
</evidence>
<dbReference type="GO" id="GO:0120029">
    <property type="term" value="P:proton export across plasma membrane"/>
    <property type="evidence" value="ECO:0007669"/>
    <property type="project" value="InterPro"/>
</dbReference>
<dbReference type="Proteomes" id="UP001369815">
    <property type="component" value="Unassembled WGS sequence"/>
</dbReference>
<feature type="transmembrane region" description="Helical" evidence="6">
    <location>
        <begin position="321"/>
        <end position="338"/>
    </location>
</feature>
<feature type="region of interest" description="Disordered" evidence="5">
    <location>
        <begin position="511"/>
        <end position="544"/>
    </location>
</feature>
<dbReference type="PANTHER" id="PTHR31382:SF3">
    <property type="entry name" value="SODIUM ION_PROTON EXCHANGER (EUROFUNG)"/>
    <property type="match status" value="1"/>
</dbReference>
<evidence type="ECO:0000256" key="5">
    <source>
        <dbReference type="SAM" id="MobiDB-lite"/>
    </source>
</evidence>
<protein>
    <recommendedName>
        <fullName evidence="7">Cation/H+ exchanger transmembrane domain-containing protein</fullName>
    </recommendedName>
</protein>
<feature type="transmembrane region" description="Helical" evidence="6">
    <location>
        <begin position="268"/>
        <end position="301"/>
    </location>
</feature>
<organism evidence="8 9">
    <name type="scientific">Daldinia eschscholtzii</name>
    <dbReference type="NCBI Taxonomy" id="292717"/>
    <lineage>
        <taxon>Eukaryota</taxon>
        <taxon>Fungi</taxon>
        <taxon>Dikarya</taxon>
        <taxon>Ascomycota</taxon>
        <taxon>Pezizomycotina</taxon>
        <taxon>Sordariomycetes</taxon>
        <taxon>Xylariomycetidae</taxon>
        <taxon>Xylariales</taxon>
        <taxon>Hypoxylaceae</taxon>
        <taxon>Daldinia</taxon>
    </lineage>
</organism>
<dbReference type="InterPro" id="IPR038770">
    <property type="entry name" value="Na+/solute_symporter_sf"/>
</dbReference>
<evidence type="ECO:0000256" key="2">
    <source>
        <dbReference type="ARBA" id="ARBA00022692"/>
    </source>
</evidence>
<feature type="transmembrane region" description="Helical" evidence="6">
    <location>
        <begin position="6"/>
        <end position="26"/>
    </location>
</feature>
<evidence type="ECO:0000313" key="8">
    <source>
        <dbReference type="EMBL" id="KAK6952643.1"/>
    </source>
</evidence>
<feature type="transmembrane region" description="Helical" evidence="6">
    <location>
        <begin position="387"/>
        <end position="404"/>
    </location>
</feature>
<dbReference type="PANTHER" id="PTHR31382">
    <property type="entry name" value="NA(+)/H(+) ANTIPORTER"/>
    <property type="match status" value="1"/>
</dbReference>
<sequence length="562" mass="62296">MPTLDVSELNIVVSILGAFTVIYGLVAVKLKGVWYLGEALPAVLTGMILGPIAAKFLDAKRWGYSTPGQQDAITLGIMRVMIGIQLVIAGYQLPARYLHLHRKAIIVCLVPIMALMWLATSVCVLATIPKISLLAALVMGACVTSTDPILSQAVAKGPFADKYVARPLREIISAEAGANDGFASPFLMLAVNLLRLTENREEKLVERGRGVGEDTRDVGIALGNWVIETLIYIVLLAVVYGAVTGYCARMGVRFSLSRRWIDSESYLLFPTALGLFIVGTCGAIGTSDLLACFVAGCALNWDGQFLAETERRHDEVNSCIDVMLNFGGFMYIGIAIPWQEFHQPATTGITYPRLFGLGVLVLLFRRIPALLLTYKTMPAVVKNWREALFMGYFGPIGVGAIYYLQHTRLLFPKEKVASARERELLDAICPVVYFLVLFSIVVHGLSIPILSVIYKYANVRPITEDAVEIRRRSIYMATPVNAFAGDKDTFIVYNRFFRPLVNMATLPISRSRNRSDTDSVSTESEEDKKRSHQSKNTRKHRPSHPAILWYREDIRCAYPSEA</sequence>
<keyword evidence="4 6" id="KW-0472">Membrane</keyword>
<feature type="transmembrane region" description="Helical" evidence="6">
    <location>
        <begin position="350"/>
        <end position="367"/>
    </location>
</feature>
<dbReference type="InterPro" id="IPR006153">
    <property type="entry name" value="Cation/H_exchanger_TM"/>
</dbReference>
<dbReference type="GO" id="GO:0005886">
    <property type="term" value="C:plasma membrane"/>
    <property type="evidence" value="ECO:0007669"/>
    <property type="project" value="InterPro"/>
</dbReference>
<name>A0AAX6MJM0_9PEZI</name>
<accession>A0AAX6MJM0</accession>
<feature type="domain" description="Cation/H+ exchanger transmembrane" evidence="7">
    <location>
        <begin position="18"/>
        <end position="450"/>
    </location>
</feature>
<dbReference type="GO" id="GO:0036376">
    <property type="term" value="P:sodium ion export across plasma membrane"/>
    <property type="evidence" value="ECO:0007669"/>
    <property type="project" value="InterPro"/>
</dbReference>
<dbReference type="EMBL" id="JBANMG010000005">
    <property type="protein sequence ID" value="KAK6952643.1"/>
    <property type="molecule type" value="Genomic_DNA"/>
</dbReference>
<comment type="subcellular location">
    <subcellularLocation>
        <location evidence="1">Membrane</location>
        <topology evidence="1">Multi-pass membrane protein</topology>
    </subcellularLocation>
</comment>
<evidence type="ECO:0000313" key="9">
    <source>
        <dbReference type="Proteomes" id="UP001369815"/>
    </source>
</evidence>
<dbReference type="GO" id="GO:0042391">
    <property type="term" value="P:regulation of membrane potential"/>
    <property type="evidence" value="ECO:0007669"/>
    <property type="project" value="InterPro"/>
</dbReference>
<feature type="transmembrane region" description="Helical" evidence="6">
    <location>
        <begin position="230"/>
        <end position="248"/>
    </location>
</feature>
<feature type="transmembrane region" description="Helical" evidence="6">
    <location>
        <begin position="105"/>
        <end position="128"/>
    </location>
</feature>
<evidence type="ECO:0000256" key="1">
    <source>
        <dbReference type="ARBA" id="ARBA00004141"/>
    </source>
</evidence>
<comment type="caution">
    <text evidence="8">The sequence shown here is derived from an EMBL/GenBank/DDBJ whole genome shotgun (WGS) entry which is preliminary data.</text>
</comment>
<feature type="compositionally biased region" description="Basic residues" evidence="5">
    <location>
        <begin position="530"/>
        <end position="543"/>
    </location>
</feature>
<dbReference type="Gene3D" id="1.20.1530.20">
    <property type="match status" value="1"/>
</dbReference>
<evidence type="ECO:0000259" key="7">
    <source>
        <dbReference type="Pfam" id="PF00999"/>
    </source>
</evidence>
<feature type="transmembrane region" description="Helical" evidence="6">
    <location>
        <begin position="424"/>
        <end position="445"/>
    </location>
</feature>
<feature type="transmembrane region" description="Helical" evidence="6">
    <location>
        <begin position="33"/>
        <end position="53"/>
    </location>
</feature>
<keyword evidence="9" id="KW-1185">Reference proteome</keyword>
<feature type="transmembrane region" description="Helical" evidence="6">
    <location>
        <begin position="73"/>
        <end position="93"/>
    </location>
</feature>
<proteinExistence type="predicted"/>
<dbReference type="Pfam" id="PF00999">
    <property type="entry name" value="Na_H_Exchanger"/>
    <property type="match status" value="1"/>
</dbReference>
<gene>
    <name evidence="8" type="ORF">Daesc_004933</name>
</gene>
<keyword evidence="2 6" id="KW-0812">Transmembrane</keyword>
<keyword evidence="3 6" id="KW-1133">Transmembrane helix</keyword>